<evidence type="ECO:0000256" key="3">
    <source>
        <dbReference type="ARBA" id="ARBA00022452"/>
    </source>
</evidence>
<dbReference type="KEGG" id="nia:A8C56_22620"/>
<dbReference type="InterPro" id="IPR023997">
    <property type="entry name" value="TonB-dep_OMP_SusC/RagA_CS"/>
</dbReference>
<dbReference type="InterPro" id="IPR037066">
    <property type="entry name" value="Plug_dom_sf"/>
</dbReference>
<accession>A0A1A9IBN9</accession>
<dbReference type="NCBIfam" id="TIGR04056">
    <property type="entry name" value="OMP_RagA_SusC"/>
    <property type="match status" value="1"/>
</dbReference>
<comment type="similarity">
    <text evidence="7">Belongs to the TonB-dependent receptor family.</text>
</comment>
<dbReference type="Gene3D" id="2.60.40.1120">
    <property type="entry name" value="Carboxypeptidase-like, regulatory domain"/>
    <property type="match status" value="1"/>
</dbReference>
<evidence type="ECO:0000313" key="10">
    <source>
        <dbReference type="EMBL" id="ANH84152.1"/>
    </source>
</evidence>
<comment type="subcellular location">
    <subcellularLocation>
        <location evidence="1 7">Cell outer membrane</location>
        <topology evidence="1 7">Multi-pass membrane protein</topology>
    </subcellularLocation>
</comment>
<organism evidence="10 11">
    <name type="scientific">Niabella ginsenosidivorans</name>
    <dbReference type="NCBI Taxonomy" id="1176587"/>
    <lineage>
        <taxon>Bacteria</taxon>
        <taxon>Pseudomonadati</taxon>
        <taxon>Bacteroidota</taxon>
        <taxon>Chitinophagia</taxon>
        <taxon>Chitinophagales</taxon>
        <taxon>Chitinophagaceae</taxon>
        <taxon>Niabella</taxon>
    </lineage>
</organism>
<dbReference type="Pfam" id="PF07715">
    <property type="entry name" value="Plug"/>
    <property type="match status" value="1"/>
</dbReference>
<dbReference type="SUPFAM" id="SSF49464">
    <property type="entry name" value="Carboxypeptidase regulatory domain-like"/>
    <property type="match status" value="1"/>
</dbReference>
<evidence type="ECO:0000256" key="8">
    <source>
        <dbReference type="SAM" id="SignalP"/>
    </source>
</evidence>
<evidence type="ECO:0000256" key="4">
    <source>
        <dbReference type="ARBA" id="ARBA00022692"/>
    </source>
</evidence>
<feature type="domain" description="TonB-dependent receptor plug" evidence="9">
    <location>
        <begin position="197"/>
        <end position="302"/>
    </location>
</feature>
<evidence type="ECO:0000256" key="6">
    <source>
        <dbReference type="ARBA" id="ARBA00023237"/>
    </source>
</evidence>
<dbReference type="Gene3D" id="2.40.170.20">
    <property type="entry name" value="TonB-dependent receptor, beta-barrel domain"/>
    <property type="match status" value="1"/>
</dbReference>
<keyword evidence="4 7" id="KW-0812">Transmembrane</keyword>
<keyword evidence="11" id="KW-1185">Reference proteome</keyword>
<evidence type="ECO:0000256" key="2">
    <source>
        <dbReference type="ARBA" id="ARBA00022448"/>
    </source>
</evidence>
<dbReference type="InterPro" id="IPR012910">
    <property type="entry name" value="Plug_dom"/>
</dbReference>
<sequence length="1082" mass="119362">MKLTMLFLLFFIVNVHANGFGQQRINLKMKKTALAEVLHSIEQTTSYRFLYNNDLEQLTSKVSVSAKDATIDEVLPVLLFYTNLTFQKMENNLIVLKEDPLGRKDITVTGKVTDSSGAPLSGVSVQVKGTTIGTTTNAEGAFTLSVPDPNSILVFSIVGYDAQEYPLNGSTSITVSMKGSQQVMDQVVVIGYGTARKRDLTGSVASVKGSDLAKQPVQTPTQALQGKVSGVQVISSGQPNATPLIRIRGAGSTLAGIEPLYVVDGVITTDIRNINSNDIVTLDILKDASATAIYGMRAANGVVLITTKKGRSGKMKFAYDANVGLREATKLVNMAGEKQYAGYLNEGNIYYGSGDSLVKASALQGYNTDWYDAILRKGFQQNHNLSISGGNESVTYFLSAGYLTDEGIQVGNNFSRFTLRSNNEYNLSKKLKLGTLISYAFSDDKGVNAGAFSSAYRAAPIIPAKIGDKYGNTSLVGNVSNPLVSIDKTDARFLTNRLQGTGYLEYKPVTWLTLKSSIGIDMSYLKNTTYDYAFLSDESTFITPGGNQQRARSQLTLVKNDITRYVWDNTATFSKQFDKHHFTFLVGTTAEQYKANNSNGTALDVPVNKDQWYLNAGASGTQTIDNTGDKWTRNSYLSRLNYNYDNRYLLTASFRADGTSRFSSSNRWGYFPSVGAAWNIGNENFMKNQDIFKDIKLRASWGKVGNDNIPTGLYYSIANITRPYYFDGSRYSVITFDNITDKNIRWEITEETDLGIEFTTLKRRLNVEIDYYNKRTKDALTYVNLPGILGDADNRYITNAATFENKGFELNLNWNDHFSDEWTYSIGGNIAANKNQILNLNGGQALFDGNVNGFTTLSDNGHAIGSFYLLQMDGIFQTEAEIAASAQPNAVPGDIKYKDINGDKKIDNNDRVFSGAYLPKLTYGVNGSIGYKNWDFSFTSYGTSGSKIYNGKKALRGTDSRDNIEAAVAVGRWTPNNPSNTIPRATLGLMTPSTYFLENGNFFRINNLTIGYKLPEKLLSRYKINTLRVYFTGQNLFTFTHYSGFTPEIIGTAPYDTPLNAGIEINTYPTTRTFAFGLNLGF</sequence>
<proteinExistence type="inferred from homology"/>
<evidence type="ECO:0000313" key="11">
    <source>
        <dbReference type="Proteomes" id="UP000077667"/>
    </source>
</evidence>
<dbReference type="InterPro" id="IPR039426">
    <property type="entry name" value="TonB-dep_rcpt-like"/>
</dbReference>
<dbReference type="InterPro" id="IPR036942">
    <property type="entry name" value="Beta-barrel_TonB_sf"/>
</dbReference>
<dbReference type="PROSITE" id="PS52016">
    <property type="entry name" value="TONB_DEPENDENT_REC_3"/>
    <property type="match status" value="1"/>
</dbReference>
<evidence type="ECO:0000256" key="5">
    <source>
        <dbReference type="ARBA" id="ARBA00023136"/>
    </source>
</evidence>
<keyword evidence="8" id="KW-0732">Signal</keyword>
<dbReference type="AlphaFoldDB" id="A0A1A9IBN9"/>
<reference evidence="10 11" key="1">
    <citation type="submission" date="2016-05" db="EMBL/GenBank/DDBJ databases">
        <title>Niabella ginsenosidivorans BS26 whole genome sequencing.</title>
        <authorList>
            <person name="Im W.T."/>
            <person name="Siddiqi M.Z."/>
        </authorList>
    </citation>
    <scope>NUCLEOTIDE SEQUENCE [LARGE SCALE GENOMIC DNA]</scope>
    <source>
        <strain evidence="10 11">BS26</strain>
    </source>
</reference>
<dbReference type="Pfam" id="PF13715">
    <property type="entry name" value="CarbopepD_reg_2"/>
    <property type="match status" value="1"/>
</dbReference>
<evidence type="ECO:0000256" key="1">
    <source>
        <dbReference type="ARBA" id="ARBA00004571"/>
    </source>
</evidence>
<dbReference type="Proteomes" id="UP000077667">
    <property type="component" value="Chromosome"/>
</dbReference>
<evidence type="ECO:0000259" key="9">
    <source>
        <dbReference type="Pfam" id="PF07715"/>
    </source>
</evidence>
<dbReference type="InterPro" id="IPR008969">
    <property type="entry name" value="CarboxyPept-like_regulatory"/>
</dbReference>
<dbReference type="EMBL" id="CP015772">
    <property type="protein sequence ID" value="ANH84152.1"/>
    <property type="molecule type" value="Genomic_DNA"/>
</dbReference>
<protein>
    <recommendedName>
        <fullName evidence="9">TonB-dependent receptor plug domain-containing protein</fullName>
    </recommendedName>
</protein>
<dbReference type="SUPFAM" id="SSF56935">
    <property type="entry name" value="Porins"/>
    <property type="match status" value="1"/>
</dbReference>
<keyword evidence="3 7" id="KW-1134">Transmembrane beta strand</keyword>
<evidence type="ECO:0000256" key="7">
    <source>
        <dbReference type="PROSITE-ProRule" id="PRU01360"/>
    </source>
</evidence>
<feature type="chain" id="PRO_5008390155" description="TonB-dependent receptor plug domain-containing protein" evidence="8">
    <location>
        <begin position="18"/>
        <end position="1082"/>
    </location>
</feature>
<dbReference type="NCBIfam" id="TIGR04057">
    <property type="entry name" value="SusC_RagA_signa"/>
    <property type="match status" value="1"/>
</dbReference>
<dbReference type="STRING" id="1176587.A8C56_22620"/>
<dbReference type="InterPro" id="IPR023996">
    <property type="entry name" value="TonB-dep_OMP_SusC/RagA"/>
</dbReference>
<keyword evidence="6 7" id="KW-0998">Cell outer membrane</keyword>
<dbReference type="Gene3D" id="2.170.130.10">
    <property type="entry name" value="TonB-dependent receptor, plug domain"/>
    <property type="match status" value="1"/>
</dbReference>
<keyword evidence="2 7" id="KW-0813">Transport</keyword>
<name>A0A1A9IBN9_9BACT</name>
<dbReference type="GO" id="GO:0009279">
    <property type="term" value="C:cell outer membrane"/>
    <property type="evidence" value="ECO:0007669"/>
    <property type="project" value="UniProtKB-SubCell"/>
</dbReference>
<feature type="signal peptide" evidence="8">
    <location>
        <begin position="1"/>
        <end position="17"/>
    </location>
</feature>
<keyword evidence="5 7" id="KW-0472">Membrane</keyword>
<gene>
    <name evidence="10" type="ORF">A8C56_22620</name>
</gene>